<dbReference type="Proteomes" id="UP001057402">
    <property type="component" value="Chromosome 7"/>
</dbReference>
<evidence type="ECO:0000313" key="2">
    <source>
        <dbReference type="Proteomes" id="UP001057402"/>
    </source>
</evidence>
<sequence>MERCWQLPIQNWHVDCVHNNSVMEPMRGVRSQLTELIAGLAVQDLAPMSLGLSHSLSRYKLKFSPDKVCH</sequence>
<name>A0ACB9NQ70_9MYRT</name>
<dbReference type="EMBL" id="CM042886">
    <property type="protein sequence ID" value="KAI4338667.1"/>
    <property type="molecule type" value="Genomic_DNA"/>
</dbReference>
<reference evidence="2" key="1">
    <citation type="journal article" date="2023" name="Front. Plant Sci.">
        <title>Chromosomal-level genome assembly of Melastoma candidum provides insights into trichome evolution.</title>
        <authorList>
            <person name="Zhong Y."/>
            <person name="Wu W."/>
            <person name="Sun C."/>
            <person name="Zou P."/>
            <person name="Liu Y."/>
            <person name="Dai S."/>
            <person name="Zhou R."/>
        </authorList>
    </citation>
    <scope>NUCLEOTIDE SEQUENCE [LARGE SCALE GENOMIC DNA]</scope>
</reference>
<comment type="caution">
    <text evidence="1">The sequence shown here is derived from an EMBL/GenBank/DDBJ whole genome shotgun (WGS) entry which is preliminary data.</text>
</comment>
<gene>
    <name evidence="1" type="ORF">MLD38_023696</name>
</gene>
<accession>A0ACB9NQ70</accession>
<proteinExistence type="predicted"/>
<protein>
    <submittedName>
        <fullName evidence="1">Uncharacterized protein</fullName>
    </submittedName>
</protein>
<organism evidence="1 2">
    <name type="scientific">Melastoma candidum</name>
    <dbReference type="NCBI Taxonomy" id="119954"/>
    <lineage>
        <taxon>Eukaryota</taxon>
        <taxon>Viridiplantae</taxon>
        <taxon>Streptophyta</taxon>
        <taxon>Embryophyta</taxon>
        <taxon>Tracheophyta</taxon>
        <taxon>Spermatophyta</taxon>
        <taxon>Magnoliopsida</taxon>
        <taxon>eudicotyledons</taxon>
        <taxon>Gunneridae</taxon>
        <taxon>Pentapetalae</taxon>
        <taxon>rosids</taxon>
        <taxon>malvids</taxon>
        <taxon>Myrtales</taxon>
        <taxon>Melastomataceae</taxon>
        <taxon>Melastomatoideae</taxon>
        <taxon>Melastomateae</taxon>
        <taxon>Melastoma</taxon>
    </lineage>
</organism>
<evidence type="ECO:0000313" key="1">
    <source>
        <dbReference type="EMBL" id="KAI4338667.1"/>
    </source>
</evidence>
<keyword evidence="2" id="KW-1185">Reference proteome</keyword>